<feature type="binding site" evidence="8">
    <location>
        <begin position="131"/>
        <end position="135"/>
    </location>
    <ligand>
        <name>NADP(+)</name>
        <dbReference type="ChEBI" id="CHEBI:58349"/>
    </ligand>
</feature>
<feature type="binding site" evidence="8">
    <location>
        <position position="253"/>
    </location>
    <ligand>
        <name>shikimate</name>
        <dbReference type="ChEBI" id="CHEBI:36208"/>
    </ligand>
</feature>
<evidence type="ECO:0000259" key="9">
    <source>
        <dbReference type="Pfam" id="PF01488"/>
    </source>
</evidence>
<dbReference type="NCBIfam" id="TIGR00507">
    <property type="entry name" value="aroE"/>
    <property type="match status" value="1"/>
</dbReference>
<keyword evidence="5 8" id="KW-0560">Oxidoreductase</keyword>
<dbReference type="GO" id="GO:0050661">
    <property type="term" value="F:NADP binding"/>
    <property type="evidence" value="ECO:0007669"/>
    <property type="project" value="InterPro"/>
</dbReference>
<feature type="binding site" evidence="8">
    <location>
        <position position="225"/>
    </location>
    <ligand>
        <name>shikimate</name>
        <dbReference type="ChEBI" id="CHEBI:36208"/>
    </ligand>
</feature>
<keyword evidence="4 8" id="KW-0521">NADP</keyword>
<feature type="binding site" evidence="8">
    <location>
        <position position="246"/>
    </location>
    <ligand>
        <name>NADP(+)</name>
        <dbReference type="ChEBI" id="CHEBI:58349"/>
    </ligand>
</feature>
<comment type="similarity">
    <text evidence="8">Belongs to the shikimate dehydrogenase family.</text>
</comment>
<dbReference type="InterPro" id="IPR046346">
    <property type="entry name" value="Aminoacid_DH-like_N_sf"/>
</dbReference>
<dbReference type="GO" id="GO:0008652">
    <property type="term" value="P:amino acid biosynthetic process"/>
    <property type="evidence" value="ECO:0007669"/>
    <property type="project" value="UniProtKB-KW"/>
</dbReference>
<evidence type="ECO:0000256" key="1">
    <source>
        <dbReference type="ARBA" id="ARBA00004871"/>
    </source>
</evidence>
<feature type="binding site" evidence="8">
    <location>
        <begin position="14"/>
        <end position="16"/>
    </location>
    <ligand>
        <name>shikimate</name>
        <dbReference type="ChEBI" id="CHEBI:36208"/>
    </ligand>
</feature>
<feature type="binding site" evidence="8">
    <location>
        <position position="82"/>
    </location>
    <ligand>
        <name>NADP(+)</name>
        <dbReference type="ChEBI" id="CHEBI:58349"/>
    </ligand>
</feature>
<dbReference type="GO" id="GO:0005829">
    <property type="term" value="C:cytosol"/>
    <property type="evidence" value="ECO:0007669"/>
    <property type="project" value="TreeGrafter"/>
</dbReference>
<feature type="domain" description="Quinate/shikimate 5-dehydrogenase/glutamyl-tRNA reductase" evidence="9">
    <location>
        <begin position="121"/>
        <end position="201"/>
    </location>
</feature>
<dbReference type="Gene3D" id="3.40.50.10860">
    <property type="entry name" value="Leucine Dehydrogenase, chain A, domain 1"/>
    <property type="match status" value="1"/>
</dbReference>
<evidence type="ECO:0000256" key="5">
    <source>
        <dbReference type="ARBA" id="ARBA00023002"/>
    </source>
</evidence>
<dbReference type="AlphaFoldDB" id="A0A318GWV6"/>
<evidence type="ECO:0000256" key="4">
    <source>
        <dbReference type="ARBA" id="ARBA00022857"/>
    </source>
</evidence>
<comment type="caution">
    <text evidence="12">The sequence shown here is derived from an EMBL/GenBank/DDBJ whole genome shotgun (WGS) entry which is preliminary data.</text>
</comment>
<feature type="binding site" evidence="8">
    <location>
        <begin position="155"/>
        <end position="160"/>
    </location>
    <ligand>
        <name>NADP(+)</name>
        <dbReference type="ChEBI" id="CHEBI:58349"/>
    </ligand>
</feature>
<dbReference type="InterPro" id="IPR011342">
    <property type="entry name" value="Shikimate_DH"/>
</dbReference>
<dbReference type="InterPro" id="IPR013708">
    <property type="entry name" value="Shikimate_DH-bd_N"/>
</dbReference>
<sequence>MDRYVVIGHPVEHSRSPAIHALFAAQTGEHIDYQRQLSPLDGLVDTVEQLAARGVRGCNITVPFKFEAFELIASRNPAGLSERARRARAVNTLGLDASGWWADNTDGVGLTRDIERNAGVTLRGSRVLLLGAGGAAAGVLAPLLQAGVAELVIANRTQERAEALVRSHADLAQAQGATLLARPLADAGRAYDLVINGTASSLAGAGVPVGPEVLRPQGWAWDLMYGAGALGFLDWAAGHGARGRDGLGMLVEQAAEAFFLWRGVRPDTAPVLARLRAEVDASLGKR</sequence>
<reference evidence="12 13" key="1">
    <citation type="submission" date="2018-05" db="EMBL/GenBank/DDBJ databases">
        <title>Genomic Encyclopedia of Type Strains, Phase IV (KMG-IV): sequencing the most valuable type-strain genomes for metagenomic binning, comparative biology and taxonomic classification.</title>
        <authorList>
            <person name="Goeker M."/>
        </authorList>
    </citation>
    <scope>NUCLEOTIDE SEQUENCE [LARGE SCALE GENOMIC DNA]</scope>
    <source>
        <strain evidence="12 13">DSM 566</strain>
    </source>
</reference>
<dbReference type="UniPathway" id="UPA00053">
    <property type="reaction ID" value="UER00087"/>
</dbReference>
<dbReference type="InterPro" id="IPR041121">
    <property type="entry name" value="SDH_C"/>
</dbReference>
<feature type="binding site" evidence="8">
    <location>
        <position position="61"/>
    </location>
    <ligand>
        <name>shikimate</name>
        <dbReference type="ChEBI" id="CHEBI:36208"/>
    </ligand>
</feature>
<organism evidence="12 13">
    <name type="scientific">Sphaerotilus hippei</name>
    <dbReference type="NCBI Taxonomy" id="744406"/>
    <lineage>
        <taxon>Bacteria</taxon>
        <taxon>Pseudomonadati</taxon>
        <taxon>Pseudomonadota</taxon>
        <taxon>Betaproteobacteria</taxon>
        <taxon>Burkholderiales</taxon>
        <taxon>Sphaerotilaceae</taxon>
        <taxon>Sphaerotilus</taxon>
    </lineage>
</organism>
<dbReference type="RefSeq" id="WP_110401863.1">
    <property type="nucleotide sequence ID" value="NZ_QJJS01000017.1"/>
</dbReference>
<dbReference type="PANTHER" id="PTHR21089">
    <property type="entry name" value="SHIKIMATE DEHYDROGENASE"/>
    <property type="match status" value="1"/>
</dbReference>
<dbReference type="Pfam" id="PF18317">
    <property type="entry name" value="SDH_C"/>
    <property type="match status" value="1"/>
</dbReference>
<dbReference type="Proteomes" id="UP000247811">
    <property type="component" value="Unassembled WGS sequence"/>
</dbReference>
<feature type="domain" description="SDH C-terminal" evidence="11">
    <location>
        <begin position="246"/>
        <end position="276"/>
    </location>
</feature>
<comment type="function">
    <text evidence="8">Involved in the biosynthesis of the chorismate, which leads to the biosynthesis of aromatic amino acids. Catalyzes the reversible NADPH linked reduction of 3-dehydroshikimate (DHSA) to yield shikimate (SA).</text>
</comment>
<dbReference type="InterPro" id="IPR006151">
    <property type="entry name" value="Shikm_DH/Glu-tRNA_Rdtase"/>
</dbReference>
<dbReference type="GO" id="GO:0009073">
    <property type="term" value="P:aromatic amino acid family biosynthetic process"/>
    <property type="evidence" value="ECO:0007669"/>
    <property type="project" value="UniProtKB-KW"/>
</dbReference>
<comment type="catalytic activity">
    <reaction evidence="7 8">
        <text>shikimate + NADP(+) = 3-dehydroshikimate + NADPH + H(+)</text>
        <dbReference type="Rhea" id="RHEA:17737"/>
        <dbReference type="ChEBI" id="CHEBI:15378"/>
        <dbReference type="ChEBI" id="CHEBI:16630"/>
        <dbReference type="ChEBI" id="CHEBI:36208"/>
        <dbReference type="ChEBI" id="CHEBI:57783"/>
        <dbReference type="ChEBI" id="CHEBI:58349"/>
        <dbReference type="EC" id="1.1.1.25"/>
    </reaction>
</comment>
<evidence type="ECO:0000256" key="8">
    <source>
        <dbReference type="HAMAP-Rule" id="MF_00222"/>
    </source>
</evidence>
<proteinExistence type="inferred from homology"/>
<dbReference type="Gene3D" id="3.40.50.720">
    <property type="entry name" value="NAD(P)-binding Rossmann-like Domain"/>
    <property type="match status" value="1"/>
</dbReference>
<protein>
    <recommendedName>
        <fullName evidence="2 8">Shikimate dehydrogenase (NADP(+))</fullName>
        <shortName evidence="8">SDH</shortName>
        <ecNumber evidence="2 8">1.1.1.25</ecNumber>
    </recommendedName>
</protein>
<dbReference type="SUPFAM" id="SSF51735">
    <property type="entry name" value="NAD(P)-binding Rossmann-fold domains"/>
    <property type="match status" value="1"/>
</dbReference>
<dbReference type="GO" id="GO:0009423">
    <property type="term" value="P:chorismate biosynthetic process"/>
    <property type="evidence" value="ECO:0007669"/>
    <property type="project" value="UniProtKB-UniRule"/>
</dbReference>
<dbReference type="HAMAP" id="MF_00222">
    <property type="entry name" value="Shikimate_DH_AroE"/>
    <property type="match status" value="1"/>
</dbReference>
<feature type="binding site" evidence="8">
    <location>
        <position position="91"/>
    </location>
    <ligand>
        <name>shikimate</name>
        <dbReference type="ChEBI" id="CHEBI:36208"/>
    </ligand>
</feature>
<comment type="subunit">
    <text evidence="8">Homodimer.</text>
</comment>
<dbReference type="EMBL" id="QJJS01000017">
    <property type="protein sequence ID" value="PXW93868.1"/>
    <property type="molecule type" value="Genomic_DNA"/>
</dbReference>
<comment type="pathway">
    <text evidence="1 8">Metabolic intermediate biosynthesis; chorismate biosynthesis; chorismate from D-erythrose 4-phosphate and phosphoenolpyruvate: step 4/7.</text>
</comment>
<dbReference type="NCBIfam" id="NF001310">
    <property type="entry name" value="PRK00258.1-2"/>
    <property type="match status" value="1"/>
</dbReference>
<dbReference type="SUPFAM" id="SSF53223">
    <property type="entry name" value="Aminoacid dehydrogenase-like, N-terminal domain"/>
    <property type="match status" value="1"/>
</dbReference>
<dbReference type="EC" id="1.1.1.25" evidence="2 8"/>
<keyword evidence="6 8" id="KW-0057">Aromatic amino acid biosynthesis</keyword>
<dbReference type="Pfam" id="PF01488">
    <property type="entry name" value="Shikimate_DH"/>
    <property type="match status" value="1"/>
</dbReference>
<evidence type="ECO:0000259" key="11">
    <source>
        <dbReference type="Pfam" id="PF18317"/>
    </source>
</evidence>
<accession>A0A318GWV6</accession>
<dbReference type="PANTHER" id="PTHR21089:SF1">
    <property type="entry name" value="BIFUNCTIONAL 3-DEHYDROQUINATE DEHYDRATASE_SHIKIMATE DEHYDROGENASE, CHLOROPLASTIC"/>
    <property type="match status" value="1"/>
</dbReference>
<dbReference type="GO" id="GO:0019632">
    <property type="term" value="P:shikimate metabolic process"/>
    <property type="evidence" value="ECO:0007669"/>
    <property type="project" value="InterPro"/>
</dbReference>
<feature type="active site" description="Proton acceptor" evidence="8">
    <location>
        <position position="65"/>
    </location>
</feature>
<evidence type="ECO:0000313" key="13">
    <source>
        <dbReference type="Proteomes" id="UP000247811"/>
    </source>
</evidence>
<dbReference type="InterPro" id="IPR022893">
    <property type="entry name" value="Shikimate_DH_fam"/>
</dbReference>
<dbReference type="OrthoDB" id="9776868at2"/>
<feature type="binding site" evidence="8">
    <location>
        <position position="223"/>
    </location>
    <ligand>
        <name>NADP(+)</name>
        <dbReference type="ChEBI" id="CHEBI:58349"/>
    </ligand>
</feature>
<keyword evidence="3 8" id="KW-0028">Amino-acid biosynthesis</keyword>
<keyword evidence="13" id="KW-1185">Reference proteome</keyword>
<dbReference type="GO" id="GO:0004764">
    <property type="term" value="F:shikimate 3-dehydrogenase (NADP+) activity"/>
    <property type="evidence" value="ECO:0007669"/>
    <property type="project" value="UniProtKB-UniRule"/>
</dbReference>
<dbReference type="InterPro" id="IPR036291">
    <property type="entry name" value="NAD(P)-bd_dom_sf"/>
</dbReference>
<evidence type="ECO:0000256" key="7">
    <source>
        <dbReference type="ARBA" id="ARBA00049442"/>
    </source>
</evidence>
<feature type="binding site" evidence="8">
    <location>
        <position position="106"/>
    </location>
    <ligand>
        <name>shikimate</name>
        <dbReference type="ChEBI" id="CHEBI:36208"/>
    </ligand>
</feature>
<dbReference type="Pfam" id="PF08501">
    <property type="entry name" value="Shikimate_dh_N"/>
    <property type="match status" value="1"/>
</dbReference>
<evidence type="ECO:0000256" key="3">
    <source>
        <dbReference type="ARBA" id="ARBA00022605"/>
    </source>
</evidence>
<evidence type="ECO:0000313" key="12">
    <source>
        <dbReference type="EMBL" id="PXW93868.1"/>
    </source>
</evidence>
<gene>
    <name evidence="8" type="primary">aroE</name>
    <name evidence="12" type="ORF">C7444_11774</name>
</gene>
<feature type="domain" description="Shikimate dehydrogenase substrate binding N-terminal" evidence="10">
    <location>
        <begin position="6"/>
        <end position="93"/>
    </location>
</feature>
<evidence type="ECO:0000256" key="2">
    <source>
        <dbReference type="ARBA" id="ARBA00012962"/>
    </source>
</evidence>
<evidence type="ECO:0000256" key="6">
    <source>
        <dbReference type="ARBA" id="ARBA00023141"/>
    </source>
</evidence>
<evidence type="ECO:0000259" key="10">
    <source>
        <dbReference type="Pfam" id="PF08501"/>
    </source>
</evidence>
<name>A0A318GWV6_9BURK</name>